<comment type="subunit">
    <text evidence="11">Heterodimer of a large membrane-associated beta subunit and a small pyruvoyl-containing alpha subunit.</text>
</comment>
<evidence type="ECO:0000256" key="8">
    <source>
        <dbReference type="ARBA" id="ARBA00023239"/>
    </source>
</evidence>
<accession>A0A2W5A2S0</accession>
<dbReference type="InterPro" id="IPR033175">
    <property type="entry name" value="PSD-A"/>
</dbReference>
<evidence type="ECO:0000256" key="10">
    <source>
        <dbReference type="ARBA" id="ARBA00023317"/>
    </source>
</evidence>
<dbReference type="NCBIfam" id="NF003679">
    <property type="entry name" value="PRK05305.1-3"/>
    <property type="match status" value="1"/>
</dbReference>
<comment type="subcellular location">
    <subcellularLocation>
        <location evidence="11">Cell membrane</location>
        <topology evidence="11">Peripheral membrane protein</topology>
    </subcellularLocation>
</comment>
<evidence type="ECO:0000256" key="9">
    <source>
        <dbReference type="ARBA" id="ARBA00023264"/>
    </source>
</evidence>
<comment type="catalytic activity">
    <reaction evidence="11">
        <text>a 1,2-diacyl-sn-glycero-3-phospho-L-serine + H(+) = a 1,2-diacyl-sn-glycero-3-phosphoethanolamine + CO2</text>
        <dbReference type="Rhea" id="RHEA:20828"/>
        <dbReference type="ChEBI" id="CHEBI:15378"/>
        <dbReference type="ChEBI" id="CHEBI:16526"/>
        <dbReference type="ChEBI" id="CHEBI:57262"/>
        <dbReference type="ChEBI" id="CHEBI:64612"/>
        <dbReference type="EC" id="4.1.1.65"/>
    </reaction>
</comment>
<keyword evidence="1 11" id="KW-1003">Cell membrane</keyword>
<dbReference type="PANTHER" id="PTHR35809">
    <property type="entry name" value="ARCHAETIDYLSERINE DECARBOXYLASE PROENZYME-RELATED"/>
    <property type="match status" value="1"/>
</dbReference>
<keyword evidence="2 11" id="KW-0444">Lipid biosynthesis</keyword>
<feature type="transmembrane region" description="Helical" evidence="12">
    <location>
        <begin position="24"/>
        <end position="57"/>
    </location>
</feature>
<keyword evidence="3 11" id="KW-0210">Decarboxylase</keyword>
<keyword evidence="12" id="KW-1133">Transmembrane helix</keyword>
<dbReference type="EMBL" id="QFNK01000006">
    <property type="protein sequence ID" value="PZO88833.1"/>
    <property type="molecule type" value="Genomic_DNA"/>
</dbReference>
<keyword evidence="9 11" id="KW-1208">Phospholipid metabolism</keyword>
<evidence type="ECO:0000256" key="11">
    <source>
        <dbReference type="HAMAP-Rule" id="MF_00664"/>
    </source>
</evidence>
<feature type="site" description="Cleavage (non-hydrolytic); by autocatalysis" evidence="11">
    <location>
        <begin position="195"/>
        <end position="196"/>
    </location>
</feature>
<comment type="similarity">
    <text evidence="11">Belongs to the phosphatidylserine decarboxylase family. PSD-A subfamily.</text>
</comment>
<comment type="cofactor">
    <cofactor evidence="11">
        <name>pyruvate</name>
        <dbReference type="ChEBI" id="CHEBI:15361"/>
    </cofactor>
    <text evidence="11">Binds 1 pyruvoyl group covalently per subunit.</text>
</comment>
<dbReference type="PANTHER" id="PTHR35809:SF1">
    <property type="entry name" value="ARCHAETIDYLSERINE DECARBOXYLASE PROENZYME-RELATED"/>
    <property type="match status" value="1"/>
</dbReference>
<dbReference type="Pfam" id="PF02666">
    <property type="entry name" value="PS_Dcarbxylase"/>
    <property type="match status" value="1"/>
</dbReference>
<keyword evidence="8 11" id="KW-0456">Lyase</keyword>
<keyword evidence="12" id="KW-0812">Transmembrane</keyword>
<feature type="chain" id="PRO_5023218580" description="Phosphatidylserine decarboxylase beta chain" evidence="11">
    <location>
        <begin position="1"/>
        <end position="195"/>
    </location>
</feature>
<dbReference type="UniPathway" id="UPA00558">
    <property type="reaction ID" value="UER00616"/>
</dbReference>
<evidence type="ECO:0000256" key="7">
    <source>
        <dbReference type="ARBA" id="ARBA00023209"/>
    </source>
</evidence>
<dbReference type="AlphaFoldDB" id="A0A2W5A2S0"/>
<evidence type="ECO:0000256" key="5">
    <source>
        <dbReference type="ARBA" id="ARBA00023136"/>
    </source>
</evidence>
<comment type="caution">
    <text evidence="13">The sequence shown here is derived from an EMBL/GenBank/DDBJ whole genome shotgun (WGS) entry which is preliminary data.</text>
</comment>
<evidence type="ECO:0000256" key="12">
    <source>
        <dbReference type="SAM" id="Phobius"/>
    </source>
</evidence>
<dbReference type="HAMAP" id="MF_00664">
    <property type="entry name" value="PS_decarb_PSD_A"/>
    <property type="match status" value="1"/>
</dbReference>
<evidence type="ECO:0000313" key="13">
    <source>
        <dbReference type="EMBL" id="PZO88833.1"/>
    </source>
</evidence>
<organism evidence="13 14">
    <name type="scientific">Micavibrio aeruginosavorus</name>
    <dbReference type="NCBI Taxonomy" id="349221"/>
    <lineage>
        <taxon>Bacteria</taxon>
        <taxon>Pseudomonadati</taxon>
        <taxon>Bdellovibrionota</taxon>
        <taxon>Bdellovibrionia</taxon>
        <taxon>Bdellovibrionales</taxon>
        <taxon>Pseudobdellovibrionaceae</taxon>
        <taxon>Micavibrio</taxon>
    </lineage>
</organism>
<sequence length="238" mass="25479">MSLSLLDTVKKTILIPPHPAGIPFIAGGVIAALIFFTFSEFLGIVALLFAAFCLFFFRDPNRVTPQKSSLVVAGADGLISAITPDVSLPAEIAGGDGARYTRVSTFLSVIDVHVNRSPVSGRIIRKVYTPGKFLNADLDKASEDNERCSLLIETPSGQKICVVQIAGLIARRIVNDVREDQDIRAGARYGLIRFGSRVDIYLPEGVSTLACVGQRTYGGETVIADLDAVEPSRDGAVV</sequence>
<evidence type="ECO:0000256" key="4">
    <source>
        <dbReference type="ARBA" id="ARBA00023098"/>
    </source>
</evidence>
<dbReference type="InterPro" id="IPR003817">
    <property type="entry name" value="PS_Dcarbxylase"/>
</dbReference>
<evidence type="ECO:0000256" key="6">
    <source>
        <dbReference type="ARBA" id="ARBA00023145"/>
    </source>
</evidence>
<keyword evidence="7 11" id="KW-0594">Phospholipid biosynthesis</keyword>
<protein>
    <recommendedName>
        <fullName evidence="11">Phosphatidylserine decarboxylase proenzyme</fullName>
        <ecNumber evidence="11">4.1.1.65</ecNumber>
    </recommendedName>
    <component>
        <recommendedName>
            <fullName evidence="11">Phosphatidylserine decarboxylase alpha chain</fullName>
        </recommendedName>
    </component>
    <component>
        <recommendedName>
            <fullName evidence="11">Phosphatidylserine decarboxylase beta chain</fullName>
        </recommendedName>
    </component>
</protein>
<gene>
    <name evidence="11" type="primary">psd</name>
    <name evidence="13" type="ORF">DI626_00735</name>
</gene>
<evidence type="ECO:0000313" key="14">
    <source>
        <dbReference type="Proteomes" id="UP000249557"/>
    </source>
</evidence>
<dbReference type="GO" id="GO:0004609">
    <property type="term" value="F:phosphatidylserine decarboxylase activity"/>
    <property type="evidence" value="ECO:0007669"/>
    <property type="project" value="UniProtKB-UniRule"/>
</dbReference>
<comment type="pathway">
    <text evidence="11">Phospholipid metabolism; phosphatidylethanolamine biosynthesis; phosphatidylethanolamine from CDP-diacylglycerol: step 2/2.</text>
</comment>
<evidence type="ECO:0000256" key="1">
    <source>
        <dbReference type="ARBA" id="ARBA00022475"/>
    </source>
</evidence>
<dbReference type="GO" id="GO:0005886">
    <property type="term" value="C:plasma membrane"/>
    <property type="evidence" value="ECO:0007669"/>
    <property type="project" value="UniProtKB-SubCell"/>
</dbReference>
<comment type="PTM">
    <text evidence="11">Is synthesized initially as an inactive proenzyme. Formation of the active enzyme involves a self-maturation process in which the active site pyruvoyl group is generated from an internal serine residue via an autocatalytic post-translational modification. Two non-identical subunits are generated from the proenzyme in this reaction, and the pyruvate is formed at the N-terminus of the alpha chain, which is derived from the carboxyl end of the proenzyme. The post-translation cleavage follows an unusual pathway, termed non-hydrolytic serinolysis, in which the side chain hydroxyl group of the serine supplies its oxygen atom to form the C-terminus of the beta chain, while the remainder of the serine residue undergoes an oxidative deamination to produce ammonia and the pyruvoyl prosthetic group on the alpha chain.</text>
</comment>
<keyword evidence="4 11" id="KW-0443">Lipid metabolism</keyword>
<comment type="function">
    <text evidence="11">Catalyzes the formation of phosphatidylethanolamine (PtdEtn) from phosphatidylserine (PtdSer).</text>
</comment>
<feature type="chain" id="PRO_5023218579" description="Phosphatidylserine decarboxylase alpha chain" evidence="11">
    <location>
        <begin position="196"/>
        <end position="238"/>
    </location>
</feature>
<dbReference type="EC" id="4.1.1.65" evidence="11"/>
<name>A0A2W5A2S0_9BACT</name>
<dbReference type="NCBIfam" id="NF003685">
    <property type="entry name" value="PRK05305.2-5"/>
    <property type="match status" value="1"/>
</dbReference>
<proteinExistence type="inferred from homology"/>
<keyword evidence="6 11" id="KW-0865">Zymogen</keyword>
<dbReference type="GO" id="GO:0006646">
    <property type="term" value="P:phosphatidylethanolamine biosynthetic process"/>
    <property type="evidence" value="ECO:0007669"/>
    <property type="project" value="UniProtKB-UniRule"/>
</dbReference>
<dbReference type="Proteomes" id="UP000249557">
    <property type="component" value="Unassembled WGS sequence"/>
</dbReference>
<feature type="active site" description="Schiff-base intermediate with substrate; via pyruvic acid" evidence="11">
    <location>
        <position position="196"/>
    </location>
</feature>
<dbReference type="NCBIfam" id="NF003678">
    <property type="entry name" value="PRK05305.1-2"/>
    <property type="match status" value="1"/>
</dbReference>
<evidence type="ECO:0000256" key="3">
    <source>
        <dbReference type="ARBA" id="ARBA00022793"/>
    </source>
</evidence>
<feature type="modified residue" description="Pyruvic acid (Ser); by autocatalysis" evidence="11">
    <location>
        <position position="196"/>
    </location>
</feature>
<reference evidence="13 14" key="1">
    <citation type="submission" date="2017-08" db="EMBL/GenBank/DDBJ databases">
        <title>Infants hospitalized years apart are colonized by the same room-sourced microbial strains.</title>
        <authorList>
            <person name="Brooks B."/>
            <person name="Olm M.R."/>
            <person name="Firek B.A."/>
            <person name="Baker R."/>
            <person name="Thomas B.C."/>
            <person name="Morowitz M.J."/>
            <person name="Banfield J.F."/>
        </authorList>
    </citation>
    <scope>NUCLEOTIDE SEQUENCE [LARGE SCALE GENOMIC DNA]</scope>
    <source>
        <strain evidence="13">S2_018_000_R2_104</strain>
    </source>
</reference>
<keyword evidence="10 11" id="KW-0670">Pyruvate</keyword>
<keyword evidence="5 11" id="KW-0472">Membrane</keyword>
<evidence type="ECO:0000256" key="2">
    <source>
        <dbReference type="ARBA" id="ARBA00022516"/>
    </source>
</evidence>